<dbReference type="SUPFAM" id="SSF89392">
    <property type="entry name" value="Prokaryotic lipoproteins and lipoprotein localization factors"/>
    <property type="match status" value="1"/>
</dbReference>
<dbReference type="EMBL" id="JBHLVF010000033">
    <property type="protein sequence ID" value="MFC0393362.1"/>
    <property type="molecule type" value="Genomic_DNA"/>
</dbReference>
<proteinExistence type="predicted"/>
<keyword evidence="2" id="KW-0732">Signal</keyword>
<feature type="region of interest" description="Disordered" evidence="1">
    <location>
        <begin position="207"/>
        <end position="289"/>
    </location>
</feature>
<dbReference type="InterPro" id="IPR029046">
    <property type="entry name" value="LolA/LolB/LppX"/>
</dbReference>
<dbReference type="PANTHER" id="PTHR37507">
    <property type="entry name" value="SPORULATION PROTEIN YDCC"/>
    <property type="match status" value="1"/>
</dbReference>
<evidence type="ECO:0000313" key="4">
    <source>
        <dbReference type="Proteomes" id="UP001589818"/>
    </source>
</evidence>
<dbReference type="PANTHER" id="PTHR37507:SF2">
    <property type="entry name" value="SPORULATION PROTEIN YDCC"/>
    <property type="match status" value="1"/>
</dbReference>
<keyword evidence="4" id="KW-1185">Reference proteome</keyword>
<dbReference type="PROSITE" id="PS51257">
    <property type="entry name" value="PROKAR_LIPOPROTEIN"/>
    <property type="match status" value="1"/>
</dbReference>
<accession>A0ABV6JC76</accession>
<protein>
    <submittedName>
        <fullName evidence="3">DUF4367 domain-containing protein</fullName>
    </submittedName>
</protein>
<feature type="compositionally biased region" description="Polar residues" evidence="1">
    <location>
        <begin position="233"/>
        <end position="245"/>
    </location>
</feature>
<feature type="signal peptide" evidence="2">
    <location>
        <begin position="1"/>
        <end position="20"/>
    </location>
</feature>
<dbReference type="Gene3D" id="2.50.20.10">
    <property type="entry name" value="Lipoprotein localisation LolA/LolB/LppX"/>
    <property type="match status" value="1"/>
</dbReference>
<sequence>MRRRISLIAAILLCVTAVLAACGTKDAESVVKELDKVVSGMESYQGKGTMTLHTGQQPLEYQVEVSYQQPQYYRIKLTNAKKDITQIVLRNDEGVFVLTPRLNKVFRFQSDWPANQGQVYLYQTLIQSILNDSSRQFAVDKDSYVFDVMANYQNGSLARQKIWLDKSNYRPLHVEVTDANAAVMVEVKFDQFQFDSKLDKSVFDTQLNMGNGNAEQPTMGGSDEGLLDPMNEETATPPSGSNADMQDNDAGADTNEEKPTGNDADKAADGSANGSSSGEEEPSEGTLAPADEEENAVPAGFTAMEPSYLPEGVAQLDVQDIKFGGNKGIMLRYAGAYEYTLIETQPSDVAVSMVPGIMVDLGHTLGSISGDEEGIQKTLTWTYNGIEYRLTSGTLPETEMLKVAQSVQTEMGK</sequence>
<dbReference type="Proteomes" id="UP001589818">
    <property type="component" value="Unassembled WGS sequence"/>
</dbReference>
<dbReference type="InterPro" id="IPR052944">
    <property type="entry name" value="Sporulation_related"/>
</dbReference>
<evidence type="ECO:0000256" key="2">
    <source>
        <dbReference type="SAM" id="SignalP"/>
    </source>
</evidence>
<feature type="compositionally biased region" description="Polar residues" evidence="1">
    <location>
        <begin position="207"/>
        <end position="216"/>
    </location>
</feature>
<reference evidence="3 4" key="1">
    <citation type="submission" date="2024-09" db="EMBL/GenBank/DDBJ databases">
        <authorList>
            <person name="Sun Q."/>
            <person name="Mori K."/>
        </authorList>
    </citation>
    <scope>NUCLEOTIDE SEQUENCE [LARGE SCALE GENOMIC DNA]</scope>
    <source>
        <strain evidence="3 4">CCM 4839</strain>
    </source>
</reference>
<organism evidence="3 4">
    <name type="scientific">Paenibacillus mendelii</name>
    <dbReference type="NCBI Taxonomy" id="206163"/>
    <lineage>
        <taxon>Bacteria</taxon>
        <taxon>Bacillati</taxon>
        <taxon>Bacillota</taxon>
        <taxon>Bacilli</taxon>
        <taxon>Bacillales</taxon>
        <taxon>Paenibacillaceae</taxon>
        <taxon>Paenibacillus</taxon>
    </lineage>
</organism>
<evidence type="ECO:0000313" key="3">
    <source>
        <dbReference type="EMBL" id="MFC0393362.1"/>
    </source>
</evidence>
<feature type="chain" id="PRO_5047223887" evidence="2">
    <location>
        <begin position="21"/>
        <end position="413"/>
    </location>
</feature>
<evidence type="ECO:0000256" key="1">
    <source>
        <dbReference type="SAM" id="MobiDB-lite"/>
    </source>
</evidence>
<feature type="compositionally biased region" description="Basic and acidic residues" evidence="1">
    <location>
        <begin position="255"/>
        <end position="268"/>
    </location>
</feature>
<dbReference type="RefSeq" id="WP_204821573.1">
    <property type="nucleotide sequence ID" value="NZ_JANHOF010000014.1"/>
</dbReference>
<gene>
    <name evidence="3" type="ORF">ACFFJ8_18530</name>
</gene>
<comment type="caution">
    <text evidence="3">The sequence shown here is derived from an EMBL/GenBank/DDBJ whole genome shotgun (WGS) entry which is preliminary data.</text>
</comment>
<name>A0ABV6JC76_9BACL</name>